<keyword evidence="4" id="KW-1185">Reference proteome</keyword>
<feature type="transmembrane region" description="Helical" evidence="1">
    <location>
        <begin position="175"/>
        <end position="193"/>
    </location>
</feature>
<feature type="transmembrane region" description="Helical" evidence="1">
    <location>
        <begin position="20"/>
        <end position="44"/>
    </location>
</feature>
<organism evidence="3 4">
    <name type="scientific">Thermoactinomyces mirandus</name>
    <dbReference type="NCBI Taxonomy" id="2756294"/>
    <lineage>
        <taxon>Bacteria</taxon>
        <taxon>Bacillati</taxon>
        <taxon>Bacillota</taxon>
        <taxon>Bacilli</taxon>
        <taxon>Bacillales</taxon>
        <taxon>Thermoactinomycetaceae</taxon>
        <taxon>Thermoactinomyces</taxon>
    </lineage>
</organism>
<reference evidence="3 4" key="1">
    <citation type="submission" date="2020-07" db="EMBL/GenBank/DDBJ databases">
        <title>Thermoactinomyces phylogeny.</title>
        <authorList>
            <person name="Dunlap C."/>
        </authorList>
    </citation>
    <scope>NUCLEOTIDE SEQUENCE [LARGE SCALE GENOMIC DNA]</scope>
    <source>
        <strain evidence="3 4">AMNI-1</strain>
    </source>
</reference>
<feature type="domain" description="Nucleoside transporter/FeoB GTPase Gate" evidence="2">
    <location>
        <begin position="177"/>
        <end position="266"/>
    </location>
</feature>
<gene>
    <name evidence="3" type="ORF">H2C83_04100</name>
</gene>
<evidence type="ECO:0000256" key="1">
    <source>
        <dbReference type="SAM" id="Phobius"/>
    </source>
</evidence>
<proteinExistence type="predicted"/>
<keyword evidence="1" id="KW-0812">Transmembrane</keyword>
<feature type="transmembrane region" description="Helical" evidence="1">
    <location>
        <begin position="114"/>
        <end position="138"/>
    </location>
</feature>
<dbReference type="RefSeq" id="WP_181738106.1">
    <property type="nucleotide sequence ID" value="NZ_JACEOL010000009.1"/>
</dbReference>
<feature type="transmembrane region" description="Helical" evidence="1">
    <location>
        <begin position="64"/>
        <end position="82"/>
    </location>
</feature>
<evidence type="ECO:0000313" key="4">
    <source>
        <dbReference type="Proteomes" id="UP000538292"/>
    </source>
</evidence>
<protein>
    <recommendedName>
        <fullName evidence="2">Nucleoside transporter/FeoB GTPase Gate domain-containing protein</fullName>
    </recommendedName>
</protein>
<feature type="transmembrane region" description="Helical" evidence="1">
    <location>
        <begin position="89"/>
        <end position="108"/>
    </location>
</feature>
<comment type="caution">
    <text evidence="3">The sequence shown here is derived from an EMBL/GenBank/DDBJ whole genome shotgun (WGS) entry which is preliminary data.</text>
</comment>
<dbReference type="InterPro" id="IPR011642">
    <property type="entry name" value="Gate_dom"/>
</dbReference>
<dbReference type="Pfam" id="PF07670">
    <property type="entry name" value="Gate"/>
    <property type="match status" value="2"/>
</dbReference>
<keyword evidence="1" id="KW-1133">Transmembrane helix</keyword>
<sequence length="314" mass="34255">MQKINWKHGLKSGWKTALELSKVVFPIAFLVHIAKHTAILAWLAELVAPLMSWFGLSGEAAIPLVLGNVLNLYAALGAIAALDLTVKQAFILAIMLSFSHNMFIETALCRKVGVAVWIPVLVRGGLAVLSGLVVNAFWQGGSGRAAIDLIASEQASYSTGWWEIFISAIWTASEGILQFVVIIIPLTLFLQALKDLHVLDRIAVWISPLLKPFEIAKEGSITMASGLLAGLFLGAGLIIQQAKEYNLSRRDITLIIVFLAACHAIIEDTVIFIPLGIPVYYLLLIRFVAAVLLTFAVAQIWRRPAPRYATSHHG</sequence>
<feature type="transmembrane region" description="Helical" evidence="1">
    <location>
        <begin position="279"/>
        <end position="301"/>
    </location>
</feature>
<feature type="domain" description="Nucleoside transporter/FeoB GTPase Gate" evidence="2">
    <location>
        <begin position="19"/>
        <end position="102"/>
    </location>
</feature>
<dbReference type="Proteomes" id="UP000538292">
    <property type="component" value="Unassembled WGS sequence"/>
</dbReference>
<dbReference type="EMBL" id="JACEOL010000009">
    <property type="protein sequence ID" value="MBA4601516.1"/>
    <property type="molecule type" value="Genomic_DNA"/>
</dbReference>
<feature type="transmembrane region" description="Helical" evidence="1">
    <location>
        <begin position="252"/>
        <end position="273"/>
    </location>
</feature>
<name>A0A7W1XQU1_9BACL</name>
<keyword evidence="1" id="KW-0472">Membrane</keyword>
<feature type="transmembrane region" description="Helical" evidence="1">
    <location>
        <begin position="221"/>
        <end position="240"/>
    </location>
</feature>
<accession>A0A7W1XQU1</accession>
<evidence type="ECO:0000259" key="2">
    <source>
        <dbReference type="Pfam" id="PF07670"/>
    </source>
</evidence>
<evidence type="ECO:0000313" key="3">
    <source>
        <dbReference type="EMBL" id="MBA4601516.1"/>
    </source>
</evidence>
<dbReference type="AlphaFoldDB" id="A0A7W1XQU1"/>